<organism evidence="5 6">
    <name type="scientific">Plectosphaerella cucumerina</name>
    <dbReference type="NCBI Taxonomy" id="40658"/>
    <lineage>
        <taxon>Eukaryota</taxon>
        <taxon>Fungi</taxon>
        <taxon>Dikarya</taxon>
        <taxon>Ascomycota</taxon>
        <taxon>Pezizomycotina</taxon>
        <taxon>Sordariomycetes</taxon>
        <taxon>Hypocreomycetidae</taxon>
        <taxon>Glomerellales</taxon>
        <taxon>Plectosphaerellaceae</taxon>
        <taxon>Plectosphaerella</taxon>
    </lineage>
</organism>
<dbReference type="InterPro" id="IPR050904">
    <property type="entry name" value="Adhesion/Biosynth-related"/>
</dbReference>
<keyword evidence="2" id="KW-1133">Transmembrane helix</keyword>
<dbReference type="GO" id="GO:0000329">
    <property type="term" value="C:fungal-type vacuole membrane"/>
    <property type="evidence" value="ECO:0007669"/>
    <property type="project" value="TreeGrafter"/>
</dbReference>
<protein>
    <submittedName>
        <fullName evidence="5">FAS1 domain-containing protein</fullName>
    </submittedName>
</protein>
<evidence type="ECO:0000256" key="3">
    <source>
        <dbReference type="SAM" id="SignalP"/>
    </source>
</evidence>
<feature type="domain" description="FAS1" evidence="4">
    <location>
        <begin position="34"/>
        <end position="185"/>
    </location>
</feature>
<reference evidence="5" key="1">
    <citation type="journal article" date="2021" name="Nat. Commun.">
        <title>Genetic determinants of endophytism in the Arabidopsis root mycobiome.</title>
        <authorList>
            <person name="Mesny F."/>
            <person name="Miyauchi S."/>
            <person name="Thiergart T."/>
            <person name="Pickel B."/>
            <person name="Atanasova L."/>
            <person name="Karlsson M."/>
            <person name="Huettel B."/>
            <person name="Barry K.W."/>
            <person name="Haridas S."/>
            <person name="Chen C."/>
            <person name="Bauer D."/>
            <person name="Andreopoulos W."/>
            <person name="Pangilinan J."/>
            <person name="LaButti K."/>
            <person name="Riley R."/>
            <person name="Lipzen A."/>
            <person name="Clum A."/>
            <person name="Drula E."/>
            <person name="Henrissat B."/>
            <person name="Kohler A."/>
            <person name="Grigoriev I.V."/>
            <person name="Martin F.M."/>
            <person name="Hacquard S."/>
        </authorList>
    </citation>
    <scope>NUCLEOTIDE SEQUENCE</scope>
    <source>
        <strain evidence="5">MPI-CAGE-AT-0016</strain>
    </source>
</reference>
<evidence type="ECO:0000256" key="1">
    <source>
        <dbReference type="SAM" id="MobiDB-lite"/>
    </source>
</evidence>
<comment type="caution">
    <text evidence="5">The sequence shown here is derived from an EMBL/GenBank/DDBJ whole genome shotgun (WGS) entry which is preliminary data.</text>
</comment>
<feature type="signal peptide" evidence="3">
    <location>
        <begin position="1"/>
        <end position="29"/>
    </location>
</feature>
<feature type="transmembrane region" description="Helical" evidence="2">
    <location>
        <begin position="391"/>
        <end position="410"/>
    </location>
</feature>
<dbReference type="Gene3D" id="2.30.180.10">
    <property type="entry name" value="FAS1 domain"/>
    <property type="match status" value="2"/>
</dbReference>
<name>A0A8K0X4E4_9PEZI</name>
<dbReference type="AlphaFoldDB" id="A0A8K0X4E4"/>
<dbReference type="Proteomes" id="UP000813385">
    <property type="component" value="Unassembled WGS sequence"/>
</dbReference>
<dbReference type="PROSITE" id="PS50213">
    <property type="entry name" value="FAS1"/>
    <property type="match status" value="2"/>
</dbReference>
<dbReference type="PANTHER" id="PTHR10900:SF77">
    <property type="entry name" value="FI19380P1"/>
    <property type="match status" value="1"/>
</dbReference>
<evidence type="ECO:0000256" key="2">
    <source>
        <dbReference type="SAM" id="Phobius"/>
    </source>
</evidence>
<dbReference type="InterPro" id="IPR000782">
    <property type="entry name" value="FAS1_domain"/>
</dbReference>
<proteinExistence type="predicted"/>
<dbReference type="PANTHER" id="PTHR10900">
    <property type="entry name" value="PERIOSTIN-RELATED"/>
    <property type="match status" value="1"/>
</dbReference>
<dbReference type="OrthoDB" id="286301at2759"/>
<keyword evidence="3" id="KW-0732">Signal</keyword>
<dbReference type="EMBL" id="JAGPXD010000003">
    <property type="protein sequence ID" value="KAH7362338.1"/>
    <property type="molecule type" value="Genomic_DNA"/>
</dbReference>
<dbReference type="SUPFAM" id="SSF82153">
    <property type="entry name" value="FAS1 domain"/>
    <property type="match status" value="2"/>
</dbReference>
<feature type="chain" id="PRO_5035450869" evidence="3">
    <location>
        <begin position="30"/>
        <end position="411"/>
    </location>
</feature>
<evidence type="ECO:0000259" key="4">
    <source>
        <dbReference type="PROSITE" id="PS50213"/>
    </source>
</evidence>
<evidence type="ECO:0000313" key="5">
    <source>
        <dbReference type="EMBL" id="KAH7362338.1"/>
    </source>
</evidence>
<feature type="domain" description="FAS1" evidence="4">
    <location>
        <begin position="187"/>
        <end position="317"/>
    </location>
</feature>
<keyword evidence="6" id="KW-1185">Reference proteome</keyword>
<sequence>MRMTNPRMLARLGLMVMSTIALNVSLSLAADDEPMDLGALLESRKELSTFNSLVRDYPEILLKLPNYGGVTIVAPSDKAFENIAGTPLNEIWDPKNASITVPILEYHILQGTISTGALVPGPSVFKRTLLTTKEWTNVTAGQNVVVNKQPGEIIVFSSAQGARTTQTKGDMRFAGGLLHIVDNLLIPPTRLEPTLEAFSLDSFLGALHAAELMPTLAEEQNVTIFAPRDEALALVGGTLSSLDTDALARVMGYHVIPNRVISSAELSNGTRLDTRAGSGAALTVRRSGNDLYVDSSRVVQPDILMANGVLHVVDNVLNPDAGGVVPNPEAATQGPVWPVSEADGVFTSAIPCSVDCPTTTATETASSSRTTATADPTGGSPDRDDNAGGRFGVSVVGVGVGVIGAVFMAVA</sequence>
<feature type="region of interest" description="Disordered" evidence="1">
    <location>
        <begin position="359"/>
        <end position="388"/>
    </location>
</feature>
<evidence type="ECO:0000313" key="6">
    <source>
        <dbReference type="Proteomes" id="UP000813385"/>
    </source>
</evidence>
<dbReference type="InterPro" id="IPR036378">
    <property type="entry name" value="FAS1_dom_sf"/>
</dbReference>
<gene>
    <name evidence="5" type="ORF">B0T11DRAFT_318066</name>
</gene>
<keyword evidence="2" id="KW-0812">Transmembrane</keyword>
<dbReference type="GO" id="GO:0016236">
    <property type="term" value="P:macroautophagy"/>
    <property type="evidence" value="ECO:0007669"/>
    <property type="project" value="TreeGrafter"/>
</dbReference>
<dbReference type="Pfam" id="PF02469">
    <property type="entry name" value="Fasciclin"/>
    <property type="match status" value="2"/>
</dbReference>
<feature type="compositionally biased region" description="Low complexity" evidence="1">
    <location>
        <begin position="359"/>
        <end position="374"/>
    </location>
</feature>
<keyword evidence="2" id="KW-0472">Membrane</keyword>
<accession>A0A8K0X4E4</accession>
<dbReference type="SMART" id="SM00554">
    <property type="entry name" value="FAS1"/>
    <property type="match status" value="2"/>
</dbReference>